<dbReference type="AlphaFoldDB" id="A0A0X7K428"/>
<gene>
    <name evidence="1" type="ORF">AWV77_13545</name>
</gene>
<reference evidence="2" key="1">
    <citation type="submission" date="2016-01" db="EMBL/GenBank/DDBJ databases">
        <authorList>
            <person name="Gamez R.M."/>
            <person name="Rodriguez F."/>
            <person name="Bernal J.F."/>
            <person name="Agarwala R."/>
            <person name="Landsman D."/>
            <person name="Marino-Ramirez L."/>
        </authorList>
    </citation>
    <scope>NUCLEOTIDE SEQUENCE [LARGE SCALE GENOMIC DNA]</scope>
    <source>
        <strain evidence="2">Ps006</strain>
    </source>
</reference>
<proteinExistence type="predicted"/>
<comment type="caution">
    <text evidence="1">The sequence shown here is derived from an EMBL/GenBank/DDBJ whole genome shotgun (WGS) entry which is preliminary data.</text>
</comment>
<accession>A0A0X7K428</accession>
<protein>
    <submittedName>
        <fullName evidence="1">Uncharacterized protein</fullName>
    </submittedName>
</protein>
<dbReference type="RefSeq" id="WP_060754753.1">
    <property type="nucleotide sequence ID" value="NZ_LRMR01000014.1"/>
</dbReference>
<organism evidence="1 2">
    <name type="scientific">Pseudomonas palleroniana</name>
    <dbReference type="NCBI Taxonomy" id="191390"/>
    <lineage>
        <taxon>Bacteria</taxon>
        <taxon>Pseudomonadati</taxon>
        <taxon>Pseudomonadota</taxon>
        <taxon>Gammaproteobacteria</taxon>
        <taxon>Pseudomonadales</taxon>
        <taxon>Pseudomonadaceae</taxon>
        <taxon>Pseudomonas</taxon>
    </lineage>
</organism>
<evidence type="ECO:0000313" key="2">
    <source>
        <dbReference type="Proteomes" id="UP000067111"/>
    </source>
</evidence>
<name>A0A0X7K428_9PSED</name>
<dbReference type="EMBL" id="LRMR01000014">
    <property type="protein sequence ID" value="KWU50445.1"/>
    <property type="molecule type" value="Genomic_DNA"/>
</dbReference>
<dbReference type="OrthoDB" id="7031958at2"/>
<dbReference type="Proteomes" id="UP000067111">
    <property type="component" value="Unassembled WGS sequence"/>
</dbReference>
<sequence length="417" mass="46850">MTQEQIIEEFERAIFQPRSIKADIKERIQDALTIETRNPIKLKGLKSQVKKTKPAPNIDLYTAKQQPENRLHQMIASHPFLLHTPELYAGGLYLDSVLNKHRLPCNLVPDFTYITVQDRVIKITLVEIEQAAKGVFHHGSSRKSKQFCSGAMEGITQVRKWQASMENEDMRRALLLNLKPLFDHYPVGLFEPDGRVSRRARISLGYVLVVGAEAIQPGYQQDMVDDLYLNENILFMTYPSMIEQVRCGLTQKNMLKVGPNGVRIQTRSEADQLLGEGSELDLSKRSDTDPFGIKMAGLGWWLSGSARQASATHPSSIKQIFYRAGGRCEEPGCPIRIVRKGGVLGQLRHIYNVIDDQSDVLSMSDTDNVALLCIPHANYFNNSSLYTLGKTHPMSGAMRMRKAYRADLDADASAFVG</sequence>
<evidence type="ECO:0000313" key="1">
    <source>
        <dbReference type="EMBL" id="KWU50445.1"/>
    </source>
</evidence>